<name>A0A6A6US09_9PEZI</name>
<protein>
    <recommendedName>
        <fullName evidence="2">DUF7909 domain-containing protein</fullName>
    </recommendedName>
</protein>
<dbReference type="OrthoDB" id="2019572at2759"/>
<feature type="chain" id="PRO_5025335489" description="DUF7909 domain-containing protein" evidence="1">
    <location>
        <begin position="22"/>
        <end position="189"/>
    </location>
</feature>
<proteinExistence type="predicted"/>
<keyword evidence="4" id="KW-1185">Reference proteome</keyword>
<dbReference type="Pfam" id="PF25486">
    <property type="entry name" value="DUF7909"/>
    <property type="match status" value="1"/>
</dbReference>
<dbReference type="EMBL" id="MU004230">
    <property type="protein sequence ID" value="KAF2674546.1"/>
    <property type="molecule type" value="Genomic_DNA"/>
</dbReference>
<feature type="signal peptide" evidence="1">
    <location>
        <begin position="1"/>
        <end position="21"/>
    </location>
</feature>
<evidence type="ECO:0000256" key="1">
    <source>
        <dbReference type="SAM" id="SignalP"/>
    </source>
</evidence>
<organism evidence="3 4">
    <name type="scientific">Microthyrium microscopicum</name>
    <dbReference type="NCBI Taxonomy" id="703497"/>
    <lineage>
        <taxon>Eukaryota</taxon>
        <taxon>Fungi</taxon>
        <taxon>Dikarya</taxon>
        <taxon>Ascomycota</taxon>
        <taxon>Pezizomycotina</taxon>
        <taxon>Dothideomycetes</taxon>
        <taxon>Dothideomycetes incertae sedis</taxon>
        <taxon>Microthyriales</taxon>
        <taxon>Microthyriaceae</taxon>
        <taxon>Microthyrium</taxon>
    </lineage>
</organism>
<feature type="domain" description="DUF7909" evidence="2">
    <location>
        <begin position="24"/>
        <end position="187"/>
    </location>
</feature>
<dbReference type="Proteomes" id="UP000799302">
    <property type="component" value="Unassembled WGS sequence"/>
</dbReference>
<reference evidence="3" key="1">
    <citation type="journal article" date="2020" name="Stud. Mycol.">
        <title>101 Dothideomycetes genomes: a test case for predicting lifestyles and emergence of pathogens.</title>
        <authorList>
            <person name="Haridas S."/>
            <person name="Albert R."/>
            <person name="Binder M."/>
            <person name="Bloem J."/>
            <person name="Labutti K."/>
            <person name="Salamov A."/>
            <person name="Andreopoulos B."/>
            <person name="Baker S."/>
            <person name="Barry K."/>
            <person name="Bills G."/>
            <person name="Bluhm B."/>
            <person name="Cannon C."/>
            <person name="Castanera R."/>
            <person name="Culley D."/>
            <person name="Daum C."/>
            <person name="Ezra D."/>
            <person name="Gonzalez J."/>
            <person name="Henrissat B."/>
            <person name="Kuo A."/>
            <person name="Liang C."/>
            <person name="Lipzen A."/>
            <person name="Lutzoni F."/>
            <person name="Magnuson J."/>
            <person name="Mondo S."/>
            <person name="Nolan M."/>
            <person name="Ohm R."/>
            <person name="Pangilinan J."/>
            <person name="Park H.-J."/>
            <person name="Ramirez L."/>
            <person name="Alfaro M."/>
            <person name="Sun H."/>
            <person name="Tritt A."/>
            <person name="Yoshinaga Y."/>
            <person name="Zwiers L.-H."/>
            <person name="Turgeon B."/>
            <person name="Goodwin S."/>
            <person name="Spatafora J."/>
            <person name="Crous P."/>
            <person name="Grigoriev I."/>
        </authorList>
    </citation>
    <scope>NUCLEOTIDE SEQUENCE</scope>
    <source>
        <strain evidence="3">CBS 115976</strain>
    </source>
</reference>
<dbReference type="AlphaFoldDB" id="A0A6A6US09"/>
<evidence type="ECO:0000313" key="3">
    <source>
        <dbReference type="EMBL" id="KAF2674546.1"/>
    </source>
</evidence>
<keyword evidence="1" id="KW-0732">Signal</keyword>
<gene>
    <name evidence="3" type="ORF">BT63DRAFT_474285</name>
</gene>
<accession>A0A6A6US09</accession>
<evidence type="ECO:0000259" key="2">
    <source>
        <dbReference type="Pfam" id="PF25486"/>
    </source>
</evidence>
<sequence>MSPLLSAFCLALLGIVASTSACQFPDTPLSSNITDGFSIYVQNASIPVIHNRVLNFRPNGLDMHLVLRPAGEPTNDTLYLQNGRVIYNTLHAVIDLEYDPDNSTTKIFMTDRTYHPVGIFQPVYGCNPETDALQIELEVATRLTDPPVNGGKVGIRRVVDTYEFRYSPPDNSLLTPEWLSVTLVLFRNG</sequence>
<evidence type="ECO:0000313" key="4">
    <source>
        <dbReference type="Proteomes" id="UP000799302"/>
    </source>
</evidence>
<dbReference type="InterPro" id="IPR057231">
    <property type="entry name" value="DUF7909"/>
</dbReference>